<keyword evidence="1" id="KW-1133">Transmembrane helix</keyword>
<dbReference type="GeneID" id="31006790"/>
<reference evidence="2 3" key="1">
    <citation type="submission" date="2015-06" db="EMBL/GenBank/DDBJ databases">
        <title>Talaromyces atroroseus IBT 11181 draft genome.</title>
        <authorList>
            <person name="Rasmussen K.B."/>
            <person name="Rasmussen S."/>
            <person name="Petersen B."/>
            <person name="Sicheritz-Ponten T."/>
            <person name="Mortensen U.H."/>
            <person name="Thrane U."/>
        </authorList>
    </citation>
    <scope>NUCLEOTIDE SEQUENCE [LARGE SCALE GENOMIC DNA]</scope>
    <source>
        <strain evidence="2 3">IBT 11181</strain>
    </source>
</reference>
<protein>
    <submittedName>
        <fullName evidence="2">Uncharacterized protein</fullName>
    </submittedName>
</protein>
<dbReference type="EMBL" id="LFMY01000011">
    <property type="protein sequence ID" value="OKL57540.1"/>
    <property type="molecule type" value="Genomic_DNA"/>
</dbReference>
<sequence>MSSYSGIQNTAITGLFLSTIALFSRLLVRWLGVSGPTADDYSVILAWMV</sequence>
<dbReference type="OrthoDB" id="5342292at2759"/>
<evidence type="ECO:0000313" key="2">
    <source>
        <dbReference type="EMBL" id="OKL57540.1"/>
    </source>
</evidence>
<name>A0A225AB94_TALAT</name>
<keyword evidence="1" id="KW-0472">Membrane</keyword>
<evidence type="ECO:0000256" key="1">
    <source>
        <dbReference type="SAM" id="Phobius"/>
    </source>
</evidence>
<proteinExistence type="predicted"/>
<dbReference type="AlphaFoldDB" id="A0A225AB94"/>
<feature type="transmembrane region" description="Helical" evidence="1">
    <location>
        <begin position="6"/>
        <end position="28"/>
    </location>
</feature>
<comment type="caution">
    <text evidence="2">The sequence shown here is derived from an EMBL/GenBank/DDBJ whole genome shotgun (WGS) entry which is preliminary data.</text>
</comment>
<dbReference type="Proteomes" id="UP000214365">
    <property type="component" value="Unassembled WGS sequence"/>
</dbReference>
<keyword evidence="1" id="KW-0812">Transmembrane</keyword>
<keyword evidence="3" id="KW-1185">Reference proteome</keyword>
<evidence type="ECO:0000313" key="3">
    <source>
        <dbReference type="Proteomes" id="UP000214365"/>
    </source>
</evidence>
<organism evidence="2 3">
    <name type="scientific">Talaromyces atroroseus</name>
    <dbReference type="NCBI Taxonomy" id="1441469"/>
    <lineage>
        <taxon>Eukaryota</taxon>
        <taxon>Fungi</taxon>
        <taxon>Dikarya</taxon>
        <taxon>Ascomycota</taxon>
        <taxon>Pezizomycotina</taxon>
        <taxon>Eurotiomycetes</taxon>
        <taxon>Eurotiomycetidae</taxon>
        <taxon>Eurotiales</taxon>
        <taxon>Trichocomaceae</taxon>
        <taxon>Talaromyces</taxon>
        <taxon>Talaromyces sect. Trachyspermi</taxon>
    </lineage>
</organism>
<accession>A0A225AB94</accession>
<dbReference type="RefSeq" id="XP_020117661.1">
    <property type="nucleotide sequence ID" value="XM_020261930.1"/>
</dbReference>
<gene>
    <name evidence="2" type="ORF">UA08_07034</name>
</gene>